<keyword evidence="7" id="KW-1185">Reference proteome</keyword>
<evidence type="ECO:0000313" key="7">
    <source>
        <dbReference type="Proteomes" id="UP000595001"/>
    </source>
</evidence>
<dbReference type="NCBIfam" id="NF009516">
    <property type="entry name" value="PRK12875.1"/>
    <property type="match status" value="1"/>
</dbReference>
<dbReference type="InterPro" id="IPR044878">
    <property type="entry name" value="UbiA_sf"/>
</dbReference>
<proteinExistence type="predicted"/>
<dbReference type="GO" id="GO:0016765">
    <property type="term" value="F:transferase activity, transferring alkyl or aryl (other than methyl) groups"/>
    <property type="evidence" value="ECO:0007669"/>
    <property type="project" value="InterPro"/>
</dbReference>
<accession>A0A7T3FWV8</accession>
<evidence type="ECO:0000313" key="6">
    <source>
        <dbReference type="EMBL" id="QPV62002.1"/>
    </source>
</evidence>
<protein>
    <submittedName>
        <fullName evidence="6">Prenyltransferase</fullName>
    </submittedName>
</protein>
<dbReference type="Pfam" id="PF01040">
    <property type="entry name" value="UbiA"/>
    <property type="match status" value="1"/>
</dbReference>
<organism evidence="6 7">
    <name type="scientific">Halosimplex litoreum</name>
    <dbReference type="NCBI Taxonomy" id="1198301"/>
    <lineage>
        <taxon>Archaea</taxon>
        <taxon>Methanobacteriati</taxon>
        <taxon>Methanobacteriota</taxon>
        <taxon>Stenosarchaea group</taxon>
        <taxon>Halobacteria</taxon>
        <taxon>Halobacteriales</taxon>
        <taxon>Haloarculaceae</taxon>
        <taxon>Halosimplex</taxon>
    </lineage>
</organism>
<keyword evidence="6" id="KW-0808">Transferase</keyword>
<dbReference type="PANTHER" id="PTHR42723">
    <property type="entry name" value="CHLOROPHYLL SYNTHASE"/>
    <property type="match status" value="1"/>
</dbReference>
<dbReference type="Gene3D" id="1.10.357.140">
    <property type="entry name" value="UbiA prenyltransferase"/>
    <property type="match status" value="1"/>
</dbReference>
<dbReference type="CDD" id="cd13966">
    <property type="entry name" value="PT_UbiA_4"/>
    <property type="match status" value="1"/>
</dbReference>
<keyword evidence="2 5" id="KW-0812">Transmembrane</keyword>
<dbReference type="Gene3D" id="1.20.120.1780">
    <property type="entry name" value="UbiA prenyltransferase"/>
    <property type="match status" value="1"/>
</dbReference>
<feature type="transmembrane region" description="Helical" evidence="5">
    <location>
        <begin position="162"/>
        <end position="191"/>
    </location>
</feature>
<name>A0A7T3FWV8_9EURY</name>
<evidence type="ECO:0000256" key="2">
    <source>
        <dbReference type="ARBA" id="ARBA00022692"/>
    </source>
</evidence>
<keyword evidence="3 5" id="KW-1133">Transmembrane helix</keyword>
<feature type="transmembrane region" description="Helical" evidence="5">
    <location>
        <begin position="57"/>
        <end position="79"/>
    </location>
</feature>
<dbReference type="PANTHER" id="PTHR42723:SF1">
    <property type="entry name" value="CHLOROPHYLL SYNTHASE, CHLOROPLASTIC"/>
    <property type="match status" value="1"/>
</dbReference>
<sequence length="297" mass="31619">MSDDAMASLTARLGALAPPDTTVGYLLRLSRPRFWLYLAGPAMVGTVFAAGTTDALFTPLTVVLAAYFLVPANVFLYGVNDVFDADIDVENPKKEDKEVRYRGSRAVVAAVLASGVFGIAILPVLPTEAVFAMLAFLALSVQYSAPPFRFKTTPLLDSLSNGLYVLPGVVAYATVAGAFPPTLAVAGAWLWTMAMHTFSAVPDIEPDRAAGIETTATLLGEGPTYAYCAVVWAAAAAVFWLVHPYWGGLLAVYPVFTAGVALTDVSVDRAYWWFPFLNTAVGTLLTMGGLWVILYGA</sequence>
<dbReference type="EMBL" id="CP065856">
    <property type="protein sequence ID" value="QPV62002.1"/>
    <property type="molecule type" value="Genomic_DNA"/>
</dbReference>
<dbReference type="GO" id="GO:0005886">
    <property type="term" value="C:plasma membrane"/>
    <property type="evidence" value="ECO:0007669"/>
    <property type="project" value="UniProtKB-SubCell"/>
</dbReference>
<feature type="transmembrane region" description="Helical" evidence="5">
    <location>
        <begin position="106"/>
        <end position="125"/>
    </location>
</feature>
<comment type="subcellular location">
    <subcellularLocation>
        <location evidence="1">Cell membrane</location>
        <topology evidence="1">Multi-pass membrane protein</topology>
    </subcellularLocation>
</comment>
<dbReference type="InterPro" id="IPR050475">
    <property type="entry name" value="Prenyltransferase_related"/>
</dbReference>
<feature type="transmembrane region" description="Helical" evidence="5">
    <location>
        <begin position="224"/>
        <end position="242"/>
    </location>
</feature>
<dbReference type="OrthoDB" id="305381at2157"/>
<dbReference type="AlphaFoldDB" id="A0A7T3FWV8"/>
<evidence type="ECO:0000256" key="1">
    <source>
        <dbReference type="ARBA" id="ARBA00004651"/>
    </source>
</evidence>
<feature type="transmembrane region" description="Helical" evidence="5">
    <location>
        <begin position="273"/>
        <end position="294"/>
    </location>
</feature>
<reference evidence="6 7" key="1">
    <citation type="submission" date="2020-12" db="EMBL/GenBank/DDBJ databases">
        <title>Halosimplex halophilum sp. nov. and Halosimplex salinum sp. nov., two new members of the genus Halosimplex.</title>
        <authorList>
            <person name="Cui H.L."/>
        </authorList>
    </citation>
    <scope>NUCLEOTIDE SEQUENCE [LARGE SCALE GENOMIC DNA]</scope>
    <source>
        <strain evidence="6 7">YGH94</strain>
    </source>
</reference>
<evidence type="ECO:0000256" key="5">
    <source>
        <dbReference type="SAM" id="Phobius"/>
    </source>
</evidence>
<gene>
    <name evidence="6" type="ORF">I7X12_14755</name>
</gene>
<dbReference type="InterPro" id="IPR000537">
    <property type="entry name" value="UbiA_prenyltransferase"/>
</dbReference>
<feature type="transmembrane region" description="Helical" evidence="5">
    <location>
        <begin position="34"/>
        <end position="51"/>
    </location>
</feature>
<evidence type="ECO:0000256" key="3">
    <source>
        <dbReference type="ARBA" id="ARBA00022989"/>
    </source>
</evidence>
<dbReference type="Proteomes" id="UP000595001">
    <property type="component" value="Chromosome"/>
</dbReference>
<keyword evidence="4 5" id="KW-0472">Membrane</keyword>
<dbReference type="KEGG" id="hlt:I7X12_14755"/>
<evidence type="ECO:0000256" key="4">
    <source>
        <dbReference type="ARBA" id="ARBA00023136"/>
    </source>
</evidence>